<dbReference type="SUPFAM" id="SSF53850">
    <property type="entry name" value="Periplasmic binding protein-like II"/>
    <property type="match status" value="1"/>
</dbReference>
<comment type="caution">
    <text evidence="7">The sequence shown here is derived from an EMBL/GenBank/DDBJ whole genome shotgun (WGS) entry which is preliminary data.</text>
</comment>
<dbReference type="PANTHER" id="PTHR30222">
    <property type="entry name" value="SPERMIDINE/PUTRESCINE-BINDING PERIPLASMIC PROTEIN"/>
    <property type="match status" value="1"/>
</dbReference>
<dbReference type="GeneID" id="94579831"/>
<dbReference type="AlphaFoldDB" id="A0A1X3DFU3"/>
<dbReference type="PRINTS" id="PR00909">
    <property type="entry name" value="SPERMDNBNDNG"/>
</dbReference>
<dbReference type="GO" id="GO:0015846">
    <property type="term" value="P:polyamine transport"/>
    <property type="evidence" value="ECO:0007669"/>
    <property type="project" value="InterPro"/>
</dbReference>
<comment type="subcellular location">
    <subcellularLocation>
        <location evidence="1 5">Periplasm</location>
    </subcellularLocation>
</comment>
<sequence length="386" mass="41948">MKKTLLFSALASLFLAACGGSGGSGTQQAGDTPASGAQQTSAEGTANLNIYNWSDYVDPATITEFEKANGVKVRYDYYDSNETLEAKVLTGRSGYDLVAPSIANVGRQIKAGAYQEIDKNLIPNYANLDPDLMAMMDKVDPGNKYAVPYFWGINTLAINKDQVKKALGTDQLPANEWDLVFNPEYTAKLKSCGISFFDSPTEQIPLALNYLGKDPNSENADDLKAAIELMKKVRPDVKRFSSSGYIDDMAAGNLCVSVGYGGDLNIAKNRAKDAKNGVNIEVLTPKTGVGIWIDSFMIPKDAQNVVNAHKYINYTLDPKVAAQNGNFVTYAPASKPARELMEKQYSDDNSIFPSEEVKAKSFVVLPKSADAVKLSVRLWQGLKANK</sequence>
<proteinExistence type="inferred from homology"/>
<evidence type="ECO:0000256" key="2">
    <source>
        <dbReference type="ARBA" id="ARBA00022448"/>
    </source>
</evidence>
<evidence type="ECO:0000256" key="5">
    <source>
        <dbReference type="PIRNR" id="PIRNR019574"/>
    </source>
</evidence>
<gene>
    <name evidence="7" type="ORF">BWD09_02160</name>
</gene>
<accession>A0A1X3DFU3</accession>
<dbReference type="Proteomes" id="UP000193118">
    <property type="component" value="Unassembled WGS sequence"/>
</dbReference>
<evidence type="ECO:0000256" key="6">
    <source>
        <dbReference type="SAM" id="SignalP"/>
    </source>
</evidence>
<dbReference type="InterPro" id="IPR006059">
    <property type="entry name" value="SBP"/>
</dbReference>
<feature type="signal peptide" evidence="6">
    <location>
        <begin position="1"/>
        <end position="29"/>
    </location>
</feature>
<dbReference type="CDD" id="cd13659">
    <property type="entry name" value="PBP2_PotF"/>
    <property type="match status" value="1"/>
</dbReference>
<evidence type="ECO:0000256" key="1">
    <source>
        <dbReference type="ARBA" id="ARBA00004418"/>
    </source>
</evidence>
<protein>
    <recommendedName>
        <fullName evidence="5">Putrescine-binding periplasmic protein</fullName>
    </recommendedName>
</protein>
<dbReference type="EMBL" id="MTBO01000002">
    <property type="protein sequence ID" value="OSI18592.1"/>
    <property type="molecule type" value="Genomic_DNA"/>
</dbReference>
<feature type="chain" id="PRO_5013389986" description="Putrescine-binding periplasmic protein" evidence="6">
    <location>
        <begin position="30"/>
        <end position="386"/>
    </location>
</feature>
<dbReference type="OrthoDB" id="9769319at2"/>
<dbReference type="InterPro" id="IPR001188">
    <property type="entry name" value="Sperm_putr-bd"/>
</dbReference>
<dbReference type="GO" id="GO:0019808">
    <property type="term" value="F:polyamine binding"/>
    <property type="evidence" value="ECO:0007669"/>
    <property type="project" value="InterPro"/>
</dbReference>
<comment type="function">
    <text evidence="5">Required for the activity of the bacterial periplasmic transport system of putrescine.</text>
</comment>
<reference evidence="8" key="1">
    <citation type="submission" date="2017-01" db="EMBL/GenBank/DDBJ databases">
        <authorList>
            <person name="Wolfgang W.J."/>
            <person name="Cole J."/>
            <person name="Wroblewski D."/>
            <person name="Mcginnis J."/>
            <person name="Musser K.A."/>
        </authorList>
    </citation>
    <scope>NUCLEOTIDE SEQUENCE [LARGE SCALE GENOMIC DNA]</scope>
    <source>
        <strain evidence="8">DSM 19151</strain>
    </source>
</reference>
<dbReference type="Gene3D" id="3.40.190.10">
    <property type="entry name" value="Periplasmic binding protein-like II"/>
    <property type="match status" value="2"/>
</dbReference>
<dbReference type="RefSeq" id="WP_085365092.1">
    <property type="nucleotide sequence ID" value="NZ_CAUJPZ010000001.1"/>
</dbReference>
<dbReference type="GO" id="GO:0042597">
    <property type="term" value="C:periplasmic space"/>
    <property type="evidence" value="ECO:0007669"/>
    <property type="project" value="UniProtKB-SubCell"/>
</dbReference>
<dbReference type="PIRSF" id="PIRSF019574">
    <property type="entry name" value="Periplasmic_polyamine_BP"/>
    <property type="match status" value="1"/>
</dbReference>
<keyword evidence="2 5" id="KW-0813">Transport</keyword>
<keyword evidence="4 5" id="KW-0574">Periplasm</keyword>
<dbReference type="Pfam" id="PF13416">
    <property type="entry name" value="SBP_bac_8"/>
    <property type="match status" value="1"/>
</dbReference>
<name>A0A1X3DFU3_9NEIS</name>
<evidence type="ECO:0000313" key="7">
    <source>
        <dbReference type="EMBL" id="OSI18592.1"/>
    </source>
</evidence>
<dbReference type="PROSITE" id="PS51257">
    <property type="entry name" value="PROKAR_LIPOPROTEIN"/>
    <property type="match status" value="1"/>
</dbReference>
<keyword evidence="8" id="KW-1185">Reference proteome</keyword>
<evidence type="ECO:0000256" key="4">
    <source>
        <dbReference type="ARBA" id="ARBA00022764"/>
    </source>
</evidence>
<dbReference type="PANTHER" id="PTHR30222:SF12">
    <property type="entry name" value="NORSPERMIDINE SENSOR"/>
    <property type="match status" value="1"/>
</dbReference>
<organism evidence="7 8">
    <name type="scientific">Neisseria dentiae</name>
    <dbReference type="NCBI Taxonomy" id="194197"/>
    <lineage>
        <taxon>Bacteria</taxon>
        <taxon>Pseudomonadati</taxon>
        <taxon>Pseudomonadota</taxon>
        <taxon>Betaproteobacteria</taxon>
        <taxon>Neisseriales</taxon>
        <taxon>Neisseriaceae</taxon>
        <taxon>Neisseria</taxon>
    </lineage>
</organism>
<evidence type="ECO:0000256" key="3">
    <source>
        <dbReference type="ARBA" id="ARBA00022729"/>
    </source>
</evidence>
<dbReference type="STRING" id="194197.BWD09_02160"/>
<evidence type="ECO:0000313" key="8">
    <source>
        <dbReference type="Proteomes" id="UP000193118"/>
    </source>
</evidence>
<comment type="similarity">
    <text evidence="5">Belongs to the bacterial solute-binding protein PotD/PotF family.</text>
</comment>
<keyword evidence="3 6" id="KW-0732">Signal</keyword>